<dbReference type="AlphaFoldDB" id="N0BLW8"/>
<sequence>MGEITIKVRVPDRFEEIFKREVEELAKALIEKERLFEKLRELKGILETDKPWKELKREIYEQSSY</sequence>
<dbReference type="HOGENOM" id="CLU_190409_1_0_2"/>
<dbReference type="RefSeq" id="WP_015590848.1">
    <property type="nucleotide sequence ID" value="NC_021169.1"/>
</dbReference>
<reference evidence="1 2" key="1">
    <citation type="journal article" date="2013" name="Genome Announc.">
        <title>Complete Genome Sequence of the Thermophilic and Facultatively Chemolithoautotrophic Sulfate Reducer Archaeoglobus sulfaticallidus Strain PM70-1T.</title>
        <authorList>
            <person name="Stokke R."/>
            <person name="Hocking W.P."/>
            <person name="Steinsbu B.O."/>
            <person name="Steen I.H."/>
        </authorList>
    </citation>
    <scope>NUCLEOTIDE SEQUENCE [LARGE SCALE GENOMIC DNA]</scope>
    <source>
        <strain evidence="1">PM70-1</strain>
    </source>
</reference>
<dbReference type="EMBL" id="CP005290">
    <property type="protein sequence ID" value="AGK61250.1"/>
    <property type="molecule type" value="Genomic_DNA"/>
</dbReference>
<dbReference type="Proteomes" id="UP000013307">
    <property type="component" value="Chromosome"/>
</dbReference>
<dbReference type="SUPFAM" id="SSF160945">
    <property type="entry name" value="PH0156-like"/>
    <property type="match status" value="1"/>
</dbReference>
<dbReference type="GeneID" id="15392895"/>
<dbReference type="KEGG" id="ast:Asulf_01254"/>
<accession>N0BLW8</accession>
<proteinExistence type="predicted"/>
<gene>
    <name evidence="1" type="ORF">Asulf_01254</name>
</gene>
<organism evidence="1 2">
    <name type="scientific">Archaeoglobus sulfaticallidus PM70-1</name>
    <dbReference type="NCBI Taxonomy" id="387631"/>
    <lineage>
        <taxon>Archaea</taxon>
        <taxon>Methanobacteriati</taxon>
        <taxon>Methanobacteriota</taxon>
        <taxon>Archaeoglobi</taxon>
        <taxon>Archaeoglobales</taxon>
        <taxon>Archaeoglobaceae</taxon>
        <taxon>Archaeoglobus</taxon>
    </lineage>
</organism>
<protein>
    <submittedName>
        <fullName evidence="1">Uncharacterized protein</fullName>
    </submittedName>
</protein>
<name>N0BLW8_9EURY</name>
<keyword evidence="2" id="KW-1185">Reference proteome</keyword>
<dbReference type="eggNOG" id="arCOG06140">
    <property type="taxonomic scope" value="Archaea"/>
</dbReference>
<dbReference type="STRING" id="387631.Asulf_01254"/>
<evidence type="ECO:0000313" key="1">
    <source>
        <dbReference type="EMBL" id="AGK61250.1"/>
    </source>
</evidence>
<evidence type="ECO:0000313" key="2">
    <source>
        <dbReference type="Proteomes" id="UP000013307"/>
    </source>
</evidence>